<dbReference type="Proteomes" id="UP001302274">
    <property type="component" value="Unassembled WGS sequence"/>
</dbReference>
<dbReference type="RefSeq" id="WP_323576089.1">
    <property type="nucleotide sequence ID" value="NZ_JAYGJQ010000001.1"/>
</dbReference>
<comment type="caution">
    <text evidence="2">The sequence shown here is derived from an EMBL/GenBank/DDBJ whole genome shotgun (WGS) entry which is preliminary data.</text>
</comment>
<gene>
    <name evidence="2" type="ORF">SHI21_09280</name>
</gene>
<feature type="chain" id="PRO_5045686818" description="Cytochrome c domain-containing protein" evidence="1">
    <location>
        <begin position="24"/>
        <end position="386"/>
    </location>
</feature>
<evidence type="ECO:0008006" key="4">
    <source>
        <dbReference type="Google" id="ProtNLM"/>
    </source>
</evidence>
<evidence type="ECO:0000313" key="3">
    <source>
        <dbReference type="Proteomes" id="UP001302274"/>
    </source>
</evidence>
<keyword evidence="3" id="KW-1185">Reference proteome</keyword>
<proteinExistence type="predicted"/>
<evidence type="ECO:0000313" key="2">
    <source>
        <dbReference type="EMBL" id="MEA9356394.1"/>
    </source>
</evidence>
<keyword evidence="1" id="KW-0732">Signal</keyword>
<dbReference type="EMBL" id="JAYGJQ010000001">
    <property type="protein sequence ID" value="MEA9356394.1"/>
    <property type="molecule type" value="Genomic_DNA"/>
</dbReference>
<sequence>MSKKLLLLSFISFQIFQASTGFSADTKTEAKQIMDGVYESFVKVVPYVYSDEKKLEGLRTDADQKERLLKNLTDISEFFKSARHVEYFQRPGFRPSLETINHHMSDTINAVKGNNYIFAQKRLKALTALCISCHSQLSESAAENTFGNAIKKVKRDNFDSDFAYGNYLFLVRRFSESEKYFDLAIEQSLKDQTEEELYPSLRRLISINTKIELNPKKANQFIDRYISNPKLPPLAKHTLQTWKKSLGKWKNFNTKKIKSIDGFIKTYLAPLEVEKGETAGGENDVTLLVGSGVLSKYLNDSPKTKLAPEILYWLSIAERRLSNTYFFSLSDLYLKDCVKLYPKSKYARKCFNEYAENIEFGYSGSGGTDIPIEEKQELERLKGFLK</sequence>
<feature type="signal peptide" evidence="1">
    <location>
        <begin position="1"/>
        <end position="23"/>
    </location>
</feature>
<evidence type="ECO:0000256" key="1">
    <source>
        <dbReference type="SAM" id="SignalP"/>
    </source>
</evidence>
<organism evidence="2 3">
    <name type="scientific">Bacteriovorax antarcticus</name>
    <dbReference type="NCBI Taxonomy" id="3088717"/>
    <lineage>
        <taxon>Bacteria</taxon>
        <taxon>Pseudomonadati</taxon>
        <taxon>Bdellovibrionota</taxon>
        <taxon>Bacteriovoracia</taxon>
        <taxon>Bacteriovoracales</taxon>
        <taxon>Bacteriovoracaceae</taxon>
        <taxon>Bacteriovorax</taxon>
    </lineage>
</organism>
<protein>
    <recommendedName>
        <fullName evidence="4">Cytochrome c domain-containing protein</fullName>
    </recommendedName>
</protein>
<accession>A0ABU5VTL7</accession>
<name>A0ABU5VTL7_9BACT</name>
<reference evidence="2 3" key="1">
    <citation type="submission" date="2023-11" db="EMBL/GenBank/DDBJ databases">
        <title>A Novel Polar Bacteriovorax (B. antarcticus) Isolated from the Biocrust in Antarctica.</title>
        <authorList>
            <person name="Mun W."/>
            <person name="Choi S.Y."/>
            <person name="Mitchell R.J."/>
        </authorList>
    </citation>
    <scope>NUCLEOTIDE SEQUENCE [LARGE SCALE GENOMIC DNA]</scope>
    <source>
        <strain evidence="2 3">PP10</strain>
    </source>
</reference>